<evidence type="ECO:0000313" key="2">
    <source>
        <dbReference type="EMBL" id="MBM2620576.1"/>
    </source>
</evidence>
<proteinExistence type="predicted"/>
<keyword evidence="3" id="KW-1185">Reference proteome</keyword>
<keyword evidence="1" id="KW-0732">Signal</keyword>
<sequence length="137" mass="14906">MKKAALFLAPLVAASMMAAPAQAAGHSILVGMTAAQVEDANSRCGDDAAIRTTVKLRKKHIASFLAVDLYIGKTWKGSRTHDVDVDGKTKVSFLTCVPYKMLFSPKTGAYYNTKIMVTTMPRSRDSRTATIKQFDDC</sequence>
<organism evidence="2 3">
    <name type="scientific">Paractinoplanes ovalisporus</name>
    <dbReference type="NCBI Taxonomy" id="2810368"/>
    <lineage>
        <taxon>Bacteria</taxon>
        <taxon>Bacillati</taxon>
        <taxon>Actinomycetota</taxon>
        <taxon>Actinomycetes</taxon>
        <taxon>Micromonosporales</taxon>
        <taxon>Micromonosporaceae</taxon>
        <taxon>Paractinoplanes</taxon>
    </lineage>
</organism>
<evidence type="ECO:0000256" key="1">
    <source>
        <dbReference type="SAM" id="SignalP"/>
    </source>
</evidence>
<gene>
    <name evidence="2" type="ORF">JIG36_34250</name>
</gene>
<name>A0ABS2AL62_9ACTN</name>
<evidence type="ECO:0000313" key="3">
    <source>
        <dbReference type="Proteomes" id="UP000632138"/>
    </source>
</evidence>
<protein>
    <submittedName>
        <fullName evidence="2">Uncharacterized protein</fullName>
    </submittedName>
</protein>
<accession>A0ABS2AL62</accession>
<comment type="caution">
    <text evidence="2">The sequence shown here is derived from an EMBL/GenBank/DDBJ whole genome shotgun (WGS) entry which is preliminary data.</text>
</comment>
<feature type="chain" id="PRO_5045048244" evidence="1">
    <location>
        <begin position="24"/>
        <end position="137"/>
    </location>
</feature>
<dbReference type="Proteomes" id="UP000632138">
    <property type="component" value="Unassembled WGS sequence"/>
</dbReference>
<dbReference type="RefSeq" id="WP_203380558.1">
    <property type="nucleotide sequence ID" value="NZ_JAENHP010000015.1"/>
</dbReference>
<dbReference type="EMBL" id="JAENHP010000015">
    <property type="protein sequence ID" value="MBM2620576.1"/>
    <property type="molecule type" value="Genomic_DNA"/>
</dbReference>
<feature type="signal peptide" evidence="1">
    <location>
        <begin position="1"/>
        <end position="23"/>
    </location>
</feature>
<reference evidence="2 3" key="1">
    <citation type="submission" date="2021-01" db="EMBL/GenBank/DDBJ databases">
        <title>Actinoplanes sp. nov. LDG1-06 isolated from lichen.</title>
        <authorList>
            <person name="Saeng-In P."/>
            <person name="Phongsopitanun W."/>
            <person name="Kanchanasin P."/>
            <person name="Yuki M."/>
            <person name="Kudo T."/>
            <person name="Ohkuma M."/>
            <person name="Tanasupawat S."/>
        </authorList>
    </citation>
    <scope>NUCLEOTIDE SEQUENCE [LARGE SCALE GENOMIC DNA]</scope>
    <source>
        <strain evidence="2 3">LDG1-06</strain>
    </source>
</reference>